<feature type="transmembrane region" description="Helical" evidence="1">
    <location>
        <begin position="183"/>
        <end position="202"/>
    </location>
</feature>
<dbReference type="RefSeq" id="WP_203571352.1">
    <property type="nucleotide sequence ID" value="NZ_WOFE01000004.1"/>
</dbReference>
<keyword evidence="3" id="KW-1185">Reference proteome</keyword>
<keyword evidence="1" id="KW-0812">Transmembrane</keyword>
<proteinExistence type="predicted"/>
<feature type="transmembrane region" description="Helical" evidence="1">
    <location>
        <begin position="28"/>
        <end position="48"/>
    </location>
</feature>
<gene>
    <name evidence="2" type="ORF">GM173_10585</name>
</gene>
<dbReference type="Pfam" id="PF06182">
    <property type="entry name" value="ABC2_membrane_6"/>
    <property type="match status" value="1"/>
</dbReference>
<dbReference type="InterPro" id="IPR010390">
    <property type="entry name" value="ABC-2_transporter-like"/>
</dbReference>
<feature type="transmembrane region" description="Helical" evidence="1">
    <location>
        <begin position="233"/>
        <end position="254"/>
    </location>
</feature>
<comment type="caution">
    <text evidence="2">The sequence shown here is derived from an EMBL/GenBank/DDBJ whole genome shotgun (WGS) entry which is preliminary data.</text>
</comment>
<evidence type="ECO:0000313" key="2">
    <source>
        <dbReference type="EMBL" id="MBM5572020.1"/>
    </source>
</evidence>
<reference evidence="2 3" key="1">
    <citation type="submission" date="2019-11" db="EMBL/GenBank/DDBJ databases">
        <title>Novel Deefgea species.</title>
        <authorList>
            <person name="Han J.-H."/>
        </authorList>
    </citation>
    <scope>NUCLEOTIDE SEQUENCE [LARGE SCALE GENOMIC DNA]</scope>
    <source>
        <strain evidence="2 3">LMG 24817</strain>
    </source>
</reference>
<dbReference type="PANTHER" id="PTHR36832">
    <property type="entry name" value="SLR1174 PROTEIN-RELATED"/>
    <property type="match status" value="1"/>
</dbReference>
<keyword evidence="1" id="KW-1133">Transmembrane helix</keyword>
<protein>
    <recommendedName>
        <fullName evidence="4">ABC transporter permease</fullName>
    </recommendedName>
</protein>
<dbReference type="Proteomes" id="UP001195660">
    <property type="component" value="Unassembled WGS sequence"/>
</dbReference>
<evidence type="ECO:0000256" key="1">
    <source>
        <dbReference type="SAM" id="Phobius"/>
    </source>
</evidence>
<organism evidence="2 3">
    <name type="scientific">Deefgea chitinilytica</name>
    <dbReference type="NCBI Taxonomy" id="570276"/>
    <lineage>
        <taxon>Bacteria</taxon>
        <taxon>Pseudomonadati</taxon>
        <taxon>Pseudomonadota</taxon>
        <taxon>Betaproteobacteria</taxon>
        <taxon>Neisseriales</taxon>
        <taxon>Chitinibacteraceae</taxon>
        <taxon>Deefgea</taxon>
    </lineage>
</organism>
<accession>A0ABS2CEC1</accession>
<dbReference type="PANTHER" id="PTHR36832:SF1">
    <property type="entry name" value="SLR1174 PROTEIN"/>
    <property type="match status" value="1"/>
</dbReference>
<sequence length="262" mass="28798">MLSIPFKGCTALLWGSARILATDRKGRWLVTFGYLIALWLLYYLWAALFNDGTERAGMNFAGAFLHVAVAQTLFTILHVGTDWRLAREIRSGEIATQLILPMSLNLRHFSISLGRALAQAAYILPAFLVFLWWFDLSLAPKAIGLALLSVFLSFVLMFCIDFVVGLAGFIATDLWGITASKDALVQFLGGALIPLAFFPAAMREVLAYLPFGHFFNTPVGYITGEIASIQPMLIQAAWTVLFLFAAALAGRIVLKKLIVFGA</sequence>
<dbReference type="EMBL" id="WOFE01000004">
    <property type="protein sequence ID" value="MBM5572020.1"/>
    <property type="molecule type" value="Genomic_DNA"/>
</dbReference>
<keyword evidence="1" id="KW-0472">Membrane</keyword>
<name>A0ABS2CEC1_9NEIS</name>
<evidence type="ECO:0000313" key="3">
    <source>
        <dbReference type="Proteomes" id="UP001195660"/>
    </source>
</evidence>
<feature type="transmembrane region" description="Helical" evidence="1">
    <location>
        <begin position="146"/>
        <end position="171"/>
    </location>
</feature>
<feature type="transmembrane region" description="Helical" evidence="1">
    <location>
        <begin position="116"/>
        <end position="134"/>
    </location>
</feature>
<feature type="transmembrane region" description="Helical" evidence="1">
    <location>
        <begin position="60"/>
        <end position="80"/>
    </location>
</feature>
<evidence type="ECO:0008006" key="4">
    <source>
        <dbReference type="Google" id="ProtNLM"/>
    </source>
</evidence>